<keyword evidence="14" id="KW-1185">Reference proteome</keyword>
<evidence type="ECO:0000256" key="6">
    <source>
        <dbReference type="ARBA" id="ARBA00022777"/>
    </source>
</evidence>
<dbReference type="GO" id="GO:0016020">
    <property type="term" value="C:membrane"/>
    <property type="evidence" value="ECO:0007669"/>
    <property type="project" value="InterPro"/>
</dbReference>
<evidence type="ECO:0000259" key="11">
    <source>
        <dbReference type="Pfam" id="PF07730"/>
    </source>
</evidence>
<dbReference type="EMBL" id="FONV01000002">
    <property type="protein sequence ID" value="SFE51104.1"/>
    <property type="molecule type" value="Genomic_DNA"/>
</dbReference>
<evidence type="ECO:0000256" key="9">
    <source>
        <dbReference type="SAM" id="MobiDB-lite"/>
    </source>
</evidence>
<dbReference type="InterPro" id="IPR011712">
    <property type="entry name" value="Sig_transdc_His_kin_sub3_dim/P"/>
</dbReference>
<dbReference type="PANTHER" id="PTHR24421:SF10">
    <property type="entry name" value="NITRATE_NITRITE SENSOR PROTEIN NARQ"/>
    <property type="match status" value="1"/>
</dbReference>
<keyword evidence="3" id="KW-0597">Phosphoprotein</keyword>
<feature type="domain" description="Signal transduction histidine kinase subgroup 3 dimerisation and phosphoacceptor" evidence="11">
    <location>
        <begin position="306"/>
        <end position="370"/>
    </location>
</feature>
<dbReference type="GO" id="GO:0005524">
    <property type="term" value="F:ATP binding"/>
    <property type="evidence" value="ECO:0007669"/>
    <property type="project" value="UniProtKB-KW"/>
</dbReference>
<evidence type="ECO:0000256" key="5">
    <source>
        <dbReference type="ARBA" id="ARBA00022741"/>
    </source>
</evidence>
<dbReference type="GO" id="GO:0046983">
    <property type="term" value="F:protein dimerization activity"/>
    <property type="evidence" value="ECO:0007669"/>
    <property type="project" value="InterPro"/>
</dbReference>
<keyword evidence="6 13" id="KW-0418">Kinase</keyword>
<feature type="transmembrane region" description="Helical" evidence="10">
    <location>
        <begin position="91"/>
        <end position="116"/>
    </location>
</feature>
<evidence type="ECO:0000313" key="13">
    <source>
        <dbReference type="EMBL" id="SFE51104.1"/>
    </source>
</evidence>
<gene>
    <name evidence="13" type="ORF">SAMN05421541_102109</name>
</gene>
<dbReference type="Proteomes" id="UP000199645">
    <property type="component" value="Unassembled WGS sequence"/>
</dbReference>
<feature type="transmembrane region" description="Helical" evidence="10">
    <location>
        <begin position="136"/>
        <end position="162"/>
    </location>
</feature>
<evidence type="ECO:0000256" key="2">
    <source>
        <dbReference type="ARBA" id="ARBA00012438"/>
    </source>
</evidence>
<feature type="transmembrane region" description="Helical" evidence="10">
    <location>
        <begin position="200"/>
        <end position="220"/>
    </location>
</feature>
<evidence type="ECO:0000256" key="1">
    <source>
        <dbReference type="ARBA" id="ARBA00000085"/>
    </source>
</evidence>
<feature type="region of interest" description="Disordered" evidence="9">
    <location>
        <begin position="366"/>
        <end position="419"/>
    </location>
</feature>
<dbReference type="Pfam" id="PF07730">
    <property type="entry name" value="HisKA_3"/>
    <property type="match status" value="1"/>
</dbReference>
<keyword evidence="4" id="KW-0808">Transferase</keyword>
<dbReference type="STRING" id="35752.SAMN05421541_102109"/>
<dbReference type="Gene3D" id="3.30.565.10">
    <property type="entry name" value="Histidine kinase-like ATPase, C-terminal domain"/>
    <property type="match status" value="1"/>
</dbReference>
<sequence>METKAGSVVADGRDGPGAGSVVADGRDGSGAGSVVADGRDGPGAGSVAAEGGDGPGAGVEAPVDRVRQMVTRQFELGTVARRGQLAVDGGIAVLAFVISLLPLTADAAPGWAFVVLAGNTLPLALRRQSPLLTNLLIAPSAVIFGLAGWPSPLVPVGPLVALHAIAAYGRRTHSYAFLTLALLAAPAVLMLRPAEYEPYEWLNLALAAVVAWLAGTLTAARRRETRQFEERMAAERALRHAETERATAESERATAESERATAEAERAAAESERAAAESERATAEARRAAAESERAAAEAERAAAEERNRIARDMHDVLGHSVAVMVVLAEGAAAGAEAGRVDPATLELIAATGRRTMADLRATLGPLRSSTPASAASGVEAPVDGEERPCAADSPAASGAGELVDGGAEGACGPGGLREPPGSGDIAALVATVRRAGTVAELRDELAAPIGGAAGLAAYRIVQEALTNALKHAPGAAVTVEMAEGDDGPWITVGNHRGDGGGPVTEGQGLRNMRERATAVGGTVEQGPVGDRWLVTLRLTRGYGR</sequence>
<dbReference type="InterPro" id="IPR055558">
    <property type="entry name" value="DUF7134"/>
</dbReference>
<reference evidence="13 14" key="1">
    <citation type="submission" date="2016-10" db="EMBL/GenBank/DDBJ databases">
        <authorList>
            <person name="de Groot N.N."/>
        </authorList>
    </citation>
    <scope>NUCLEOTIDE SEQUENCE [LARGE SCALE GENOMIC DNA]</scope>
    <source>
        <strain evidence="13 14">DSM 43019</strain>
    </source>
</reference>
<evidence type="ECO:0000259" key="12">
    <source>
        <dbReference type="Pfam" id="PF23539"/>
    </source>
</evidence>
<feature type="region of interest" description="Disordered" evidence="9">
    <location>
        <begin position="236"/>
        <end position="297"/>
    </location>
</feature>
<evidence type="ECO:0000256" key="7">
    <source>
        <dbReference type="ARBA" id="ARBA00022840"/>
    </source>
</evidence>
<dbReference type="Pfam" id="PF23539">
    <property type="entry name" value="DUF7134"/>
    <property type="match status" value="1"/>
</dbReference>
<feature type="compositionally biased region" description="Gly residues" evidence="9">
    <location>
        <begin position="407"/>
        <end position="416"/>
    </location>
</feature>
<dbReference type="Gene3D" id="1.20.5.1930">
    <property type="match status" value="1"/>
</dbReference>
<evidence type="ECO:0000256" key="8">
    <source>
        <dbReference type="ARBA" id="ARBA00023012"/>
    </source>
</evidence>
<evidence type="ECO:0000256" key="10">
    <source>
        <dbReference type="SAM" id="Phobius"/>
    </source>
</evidence>
<keyword evidence="5" id="KW-0547">Nucleotide-binding</keyword>
<dbReference type="GO" id="GO:0000155">
    <property type="term" value="F:phosphorelay sensor kinase activity"/>
    <property type="evidence" value="ECO:0007669"/>
    <property type="project" value="InterPro"/>
</dbReference>
<name>A0A1I2B4L6_9ACTN</name>
<keyword evidence="10" id="KW-1133">Transmembrane helix</keyword>
<feature type="domain" description="DUF7134" evidence="12">
    <location>
        <begin position="79"/>
        <end position="222"/>
    </location>
</feature>
<dbReference type="InterPro" id="IPR050482">
    <property type="entry name" value="Sensor_HK_TwoCompSys"/>
</dbReference>
<dbReference type="InterPro" id="IPR036890">
    <property type="entry name" value="HATPase_C_sf"/>
</dbReference>
<feature type="transmembrane region" description="Helical" evidence="10">
    <location>
        <begin position="174"/>
        <end position="194"/>
    </location>
</feature>
<proteinExistence type="predicted"/>
<evidence type="ECO:0000256" key="3">
    <source>
        <dbReference type="ARBA" id="ARBA00022553"/>
    </source>
</evidence>
<evidence type="ECO:0000313" key="14">
    <source>
        <dbReference type="Proteomes" id="UP000199645"/>
    </source>
</evidence>
<dbReference type="PANTHER" id="PTHR24421">
    <property type="entry name" value="NITRATE/NITRITE SENSOR PROTEIN NARX-RELATED"/>
    <property type="match status" value="1"/>
</dbReference>
<dbReference type="CDD" id="cd16917">
    <property type="entry name" value="HATPase_UhpB-NarQ-NarX-like"/>
    <property type="match status" value="1"/>
</dbReference>
<comment type="catalytic activity">
    <reaction evidence="1">
        <text>ATP + protein L-histidine = ADP + protein N-phospho-L-histidine.</text>
        <dbReference type="EC" id="2.7.13.3"/>
    </reaction>
</comment>
<feature type="region of interest" description="Disordered" evidence="9">
    <location>
        <begin position="1"/>
        <end position="61"/>
    </location>
</feature>
<dbReference type="OrthoDB" id="227596at2"/>
<dbReference type="EC" id="2.7.13.3" evidence="2"/>
<dbReference type="AlphaFoldDB" id="A0A1I2B4L6"/>
<keyword evidence="8" id="KW-0902">Two-component regulatory system</keyword>
<protein>
    <recommendedName>
        <fullName evidence="2">histidine kinase</fullName>
        <ecNumber evidence="2">2.7.13.3</ecNumber>
    </recommendedName>
</protein>
<keyword evidence="7" id="KW-0067">ATP-binding</keyword>
<dbReference type="SUPFAM" id="SSF55874">
    <property type="entry name" value="ATPase domain of HSP90 chaperone/DNA topoisomerase II/histidine kinase"/>
    <property type="match status" value="1"/>
</dbReference>
<evidence type="ECO:0000256" key="4">
    <source>
        <dbReference type="ARBA" id="ARBA00022679"/>
    </source>
</evidence>
<accession>A0A1I2B4L6</accession>
<keyword evidence="10" id="KW-0812">Transmembrane</keyword>
<organism evidence="13 14">
    <name type="scientific">Actinoplanes philippinensis</name>
    <dbReference type="NCBI Taxonomy" id="35752"/>
    <lineage>
        <taxon>Bacteria</taxon>
        <taxon>Bacillati</taxon>
        <taxon>Actinomycetota</taxon>
        <taxon>Actinomycetes</taxon>
        <taxon>Micromonosporales</taxon>
        <taxon>Micromonosporaceae</taxon>
        <taxon>Actinoplanes</taxon>
    </lineage>
</organism>
<keyword evidence="10" id="KW-0472">Membrane</keyword>